<comment type="caution">
    <text evidence="1">The sequence shown here is derived from an EMBL/GenBank/DDBJ whole genome shotgun (WGS) entry which is preliminary data.</text>
</comment>
<protein>
    <submittedName>
        <fullName evidence="1">Uncharacterized protein</fullName>
    </submittedName>
</protein>
<accession>A0A8X6INL5</accession>
<name>A0A8X6INL5_TRICU</name>
<keyword evidence="2" id="KW-1185">Reference proteome</keyword>
<evidence type="ECO:0000313" key="1">
    <source>
        <dbReference type="EMBL" id="GFR08160.1"/>
    </source>
</evidence>
<sequence length="75" mass="8257">MNISLDNSQSYPICENCPQTQLTSDHIFDWKTILASLFKLSASPQDTLYSPQAPDLTSLVIGAFGPTYKCTKSVD</sequence>
<dbReference type="Proteomes" id="UP000887116">
    <property type="component" value="Unassembled WGS sequence"/>
</dbReference>
<dbReference type="AlphaFoldDB" id="A0A8X6INL5"/>
<organism evidence="1 2">
    <name type="scientific">Trichonephila clavata</name>
    <name type="common">Joro spider</name>
    <name type="synonym">Nephila clavata</name>
    <dbReference type="NCBI Taxonomy" id="2740835"/>
    <lineage>
        <taxon>Eukaryota</taxon>
        <taxon>Metazoa</taxon>
        <taxon>Ecdysozoa</taxon>
        <taxon>Arthropoda</taxon>
        <taxon>Chelicerata</taxon>
        <taxon>Arachnida</taxon>
        <taxon>Araneae</taxon>
        <taxon>Araneomorphae</taxon>
        <taxon>Entelegynae</taxon>
        <taxon>Araneoidea</taxon>
        <taxon>Nephilidae</taxon>
        <taxon>Trichonephila</taxon>
    </lineage>
</organism>
<gene>
    <name evidence="1" type="ORF">TNCT_467851</name>
</gene>
<proteinExistence type="predicted"/>
<reference evidence="1" key="1">
    <citation type="submission" date="2020-07" db="EMBL/GenBank/DDBJ databases">
        <title>Multicomponent nature underlies the extraordinary mechanical properties of spider dragline silk.</title>
        <authorList>
            <person name="Kono N."/>
            <person name="Nakamura H."/>
            <person name="Mori M."/>
            <person name="Yoshida Y."/>
            <person name="Ohtoshi R."/>
            <person name="Malay A.D."/>
            <person name="Moran D.A.P."/>
            <person name="Tomita M."/>
            <person name="Numata K."/>
            <person name="Arakawa K."/>
        </authorList>
    </citation>
    <scope>NUCLEOTIDE SEQUENCE</scope>
</reference>
<evidence type="ECO:0000313" key="2">
    <source>
        <dbReference type="Proteomes" id="UP000887116"/>
    </source>
</evidence>
<dbReference type="EMBL" id="BMAO01026278">
    <property type="protein sequence ID" value="GFR08160.1"/>
    <property type="molecule type" value="Genomic_DNA"/>
</dbReference>